<comment type="similarity">
    <text evidence="1">Belongs to the peptidase S1C family.</text>
</comment>
<reference evidence="7" key="1">
    <citation type="submission" date="2020-11" db="EMBL/GenBank/DDBJ databases">
        <title>Chlorella ohadii genome sequencing and assembly.</title>
        <authorList>
            <person name="Murik O."/>
            <person name="Treves H."/>
            <person name="Kedem I."/>
            <person name="Shotland Y."/>
            <person name="Kaplan A."/>
        </authorList>
    </citation>
    <scope>NUCLEOTIDE SEQUENCE</scope>
    <source>
        <strain evidence="7">1</strain>
    </source>
</reference>
<comment type="caution">
    <text evidence="7">The sequence shown here is derived from an EMBL/GenBank/DDBJ whole genome shotgun (WGS) entry which is preliminary data.</text>
</comment>
<evidence type="ECO:0000256" key="1">
    <source>
        <dbReference type="ARBA" id="ARBA00010541"/>
    </source>
</evidence>
<dbReference type="Proteomes" id="UP001205105">
    <property type="component" value="Unassembled WGS sequence"/>
</dbReference>
<name>A0AAD5DZV1_9CHLO</name>
<dbReference type="InterPro" id="IPR046449">
    <property type="entry name" value="DEGP_PDZ_sf"/>
</dbReference>
<evidence type="ECO:0000256" key="3">
    <source>
        <dbReference type="ARBA" id="ARBA00022801"/>
    </source>
</evidence>
<dbReference type="PRINTS" id="PR00834">
    <property type="entry name" value="PROTEASES2C"/>
</dbReference>
<dbReference type="PANTHER" id="PTHR45980">
    <property type="match status" value="1"/>
</dbReference>
<dbReference type="PANTHER" id="PTHR45980:SF18">
    <property type="entry name" value="PROTEASE DO-LIKE 9"/>
    <property type="match status" value="1"/>
</dbReference>
<evidence type="ECO:0000313" key="8">
    <source>
        <dbReference type="Proteomes" id="UP001205105"/>
    </source>
</evidence>
<proteinExistence type="inferred from homology"/>
<evidence type="ECO:0000259" key="6">
    <source>
        <dbReference type="Pfam" id="PF17815"/>
    </source>
</evidence>
<keyword evidence="3" id="KW-0378">Hydrolase</keyword>
<dbReference type="InterPro" id="IPR009003">
    <property type="entry name" value="Peptidase_S1_PA"/>
</dbReference>
<dbReference type="InterPro" id="IPR041517">
    <property type="entry name" value="DEGP_PDZ"/>
</dbReference>
<feature type="compositionally biased region" description="Low complexity" evidence="5">
    <location>
        <begin position="21"/>
        <end position="39"/>
    </location>
</feature>
<protein>
    <recommendedName>
        <fullName evidence="6">Protease Do-like PDZ domain-containing protein</fullName>
    </recommendedName>
</protein>
<keyword evidence="8" id="KW-1185">Reference proteome</keyword>
<feature type="domain" description="Protease Do-like PDZ" evidence="6">
    <location>
        <begin position="357"/>
        <end position="425"/>
    </location>
</feature>
<feature type="region of interest" description="Disordered" evidence="5">
    <location>
        <begin position="67"/>
        <end position="91"/>
    </location>
</feature>
<dbReference type="SUPFAM" id="SSF50494">
    <property type="entry name" value="Trypsin-like serine proteases"/>
    <property type="match status" value="1"/>
</dbReference>
<evidence type="ECO:0000256" key="2">
    <source>
        <dbReference type="ARBA" id="ARBA00022670"/>
    </source>
</evidence>
<dbReference type="GO" id="GO:0006508">
    <property type="term" value="P:proteolysis"/>
    <property type="evidence" value="ECO:0007669"/>
    <property type="project" value="UniProtKB-KW"/>
</dbReference>
<dbReference type="InterPro" id="IPR043504">
    <property type="entry name" value="Peptidase_S1_PA_chymotrypsin"/>
</dbReference>
<dbReference type="EMBL" id="JADXDR010000014">
    <property type="protein sequence ID" value="KAI7845653.1"/>
    <property type="molecule type" value="Genomic_DNA"/>
</dbReference>
<accession>A0AAD5DZV1</accession>
<gene>
    <name evidence="7" type="ORF">COHA_000767</name>
</gene>
<evidence type="ECO:0000313" key="7">
    <source>
        <dbReference type="EMBL" id="KAI7845653.1"/>
    </source>
</evidence>
<dbReference type="AlphaFoldDB" id="A0AAD5DZV1"/>
<evidence type="ECO:0000256" key="5">
    <source>
        <dbReference type="SAM" id="MobiDB-lite"/>
    </source>
</evidence>
<dbReference type="GO" id="GO:0004252">
    <property type="term" value="F:serine-type endopeptidase activity"/>
    <property type="evidence" value="ECO:0007669"/>
    <property type="project" value="InterPro"/>
</dbReference>
<dbReference type="Pfam" id="PF17815">
    <property type="entry name" value="PDZ_3"/>
    <property type="match status" value="1"/>
</dbReference>
<dbReference type="Gene3D" id="3.20.190.20">
    <property type="match status" value="1"/>
</dbReference>
<evidence type="ECO:0000256" key="4">
    <source>
        <dbReference type="ARBA" id="ARBA00022825"/>
    </source>
</evidence>
<dbReference type="InterPro" id="IPR001940">
    <property type="entry name" value="Peptidase_S1C"/>
</dbReference>
<dbReference type="Gene3D" id="2.40.10.10">
    <property type="entry name" value="Trypsin-like serine proteases"/>
    <property type="match status" value="2"/>
</dbReference>
<feature type="region of interest" description="Disordered" evidence="5">
    <location>
        <begin position="9"/>
        <end position="54"/>
    </location>
</feature>
<keyword evidence="2" id="KW-0645">Protease</keyword>
<keyword evidence="4" id="KW-0720">Serine protease</keyword>
<organism evidence="7 8">
    <name type="scientific">Chlorella ohadii</name>
    <dbReference type="NCBI Taxonomy" id="2649997"/>
    <lineage>
        <taxon>Eukaryota</taxon>
        <taxon>Viridiplantae</taxon>
        <taxon>Chlorophyta</taxon>
        <taxon>core chlorophytes</taxon>
        <taxon>Trebouxiophyceae</taxon>
        <taxon>Chlorellales</taxon>
        <taxon>Chlorellaceae</taxon>
        <taxon>Chlorella clade</taxon>
        <taxon>Chlorella</taxon>
    </lineage>
</organism>
<dbReference type="Pfam" id="PF13365">
    <property type="entry name" value="Trypsin_2"/>
    <property type="match status" value="1"/>
</dbReference>
<sequence length="441" mass="46525">MYCAGHRALLQVPPPENDTSAAAPPGAAAAAPTKPPAAAVGTDPPSSGSDAVDQAAAGAVKVYAEHTEPDYSQPWQRGRSHSSRSSGVMMQGPDGQPLVVTNAHSVEYATQVQVKRRADDRRYEARIVAVGRDCDLALLAVDDPAFWENATFARFGELPAIRDRMTVVGFPIGGEQLCSTRPAAAINPGNSGGPVFNDAGEVVGLAFQSLNGAEGIGYAVPYEIMAHFFEDVHLNGSFTGFPDLGLQLQRTESPALRAAYNMSEGQQGLLVRQVEPLGSCAGQVQEGDVLTKLKAPDLLVPVSLNGALPSYLMVGGLVVNVLSAPFMFSEYGSVGGSPTGLQDQLWFGVKNETDQQGRNSQIRIFNGRPVESLLQLAREVVTCDEPFMAFGVDHNEEVVLETAAVANATAEVMAVHAIPSFASKDIVEALAKEGLLKEAGI</sequence>